<sequence>MSEQAKNIFDQMQDPLNKQIAEAAEKTAKRKAAEAAKSPEDRQREKEQKKLAAREEMAKTTINIGLRNAERVNIKKVEEKAATDLDKKSVEAHIRSLTDSVKVIKNEIREAVHAGNKEKQGLLQQDLSNDQAELLVWQKRRHELQAEIEAYNQTPHEKLPEVAPAIEPQKKPFFSGLKKWGLMVLAAVGLGTVVHETAPQLKEAGDRATQTMDYAANSAADRNVQRIGLERAARSAREVEYVRDQVLAGIERTTQEQTPVIETTPEVSTPKTTPTPRTETFKNISEFDNSGYQQLLKSELKTANALDIPALRNTVLKEQIQLFQKQRAEKQDDLQIALGILNAGVEGPRIEETKKAVAEYVGRQAAMSGALENLQTLDEVEKEAKLASMQKDLDKLIEKRANLRRAVENLTSPIDVRGKTEQLLRGEEVEISGKKVRLDTNDLNS</sequence>
<name>A0A0G1MFS8_9BACT</name>
<feature type="region of interest" description="Disordered" evidence="2">
    <location>
        <begin position="1"/>
        <end position="56"/>
    </location>
</feature>
<evidence type="ECO:0000313" key="4">
    <source>
        <dbReference type="Proteomes" id="UP000034354"/>
    </source>
</evidence>
<gene>
    <name evidence="3" type="ORF">UX09_C0037G0003</name>
</gene>
<evidence type="ECO:0000256" key="2">
    <source>
        <dbReference type="SAM" id="MobiDB-lite"/>
    </source>
</evidence>
<evidence type="ECO:0000313" key="3">
    <source>
        <dbReference type="EMBL" id="KKU06957.1"/>
    </source>
</evidence>
<accession>A0A0G1MFS8</accession>
<keyword evidence="1" id="KW-0175">Coiled coil</keyword>
<comment type="caution">
    <text evidence="3">The sequence shown here is derived from an EMBL/GenBank/DDBJ whole genome shotgun (WGS) entry which is preliminary data.</text>
</comment>
<dbReference type="Proteomes" id="UP000034354">
    <property type="component" value="Unassembled WGS sequence"/>
</dbReference>
<feature type="coiled-coil region" evidence="1">
    <location>
        <begin position="379"/>
        <end position="406"/>
    </location>
</feature>
<feature type="compositionally biased region" description="Basic and acidic residues" evidence="2">
    <location>
        <begin position="23"/>
        <end position="56"/>
    </location>
</feature>
<dbReference type="EMBL" id="LCKW01000037">
    <property type="protein sequence ID" value="KKU06957.1"/>
    <property type="molecule type" value="Genomic_DNA"/>
</dbReference>
<protein>
    <submittedName>
        <fullName evidence="3">Uncharacterized protein</fullName>
    </submittedName>
</protein>
<dbReference type="AlphaFoldDB" id="A0A0G1MFS8"/>
<organism evidence="3 4">
    <name type="scientific">Candidatus Uhrbacteria bacterium GW2011_GWE2_45_35</name>
    <dbReference type="NCBI Taxonomy" id="1618993"/>
    <lineage>
        <taxon>Bacteria</taxon>
        <taxon>Candidatus Uhriibacteriota</taxon>
    </lineage>
</organism>
<reference evidence="3 4" key="1">
    <citation type="journal article" date="2015" name="Nature">
        <title>rRNA introns, odd ribosomes, and small enigmatic genomes across a large radiation of phyla.</title>
        <authorList>
            <person name="Brown C.T."/>
            <person name="Hug L.A."/>
            <person name="Thomas B.C."/>
            <person name="Sharon I."/>
            <person name="Castelle C.J."/>
            <person name="Singh A."/>
            <person name="Wilkins M.J."/>
            <person name="Williams K.H."/>
            <person name="Banfield J.F."/>
        </authorList>
    </citation>
    <scope>NUCLEOTIDE SEQUENCE [LARGE SCALE GENOMIC DNA]</scope>
</reference>
<evidence type="ECO:0000256" key="1">
    <source>
        <dbReference type="SAM" id="Coils"/>
    </source>
</evidence>
<proteinExistence type="predicted"/>